<keyword evidence="2" id="KW-1003">Cell membrane</keyword>
<dbReference type="GO" id="GO:0008808">
    <property type="term" value="F:cardiolipin synthase activity"/>
    <property type="evidence" value="ECO:0007669"/>
    <property type="project" value="UniProtKB-UniRule"/>
</dbReference>
<dbReference type="PROSITE" id="PS50035">
    <property type="entry name" value="PLD"/>
    <property type="match status" value="2"/>
</dbReference>
<evidence type="ECO:0000256" key="6">
    <source>
        <dbReference type="ARBA" id="ARBA00022737"/>
    </source>
</evidence>
<organism evidence="15 16">
    <name type="scientific">Klugiella xanthotipulae</name>
    <dbReference type="NCBI Taxonomy" id="244735"/>
    <lineage>
        <taxon>Bacteria</taxon>
        <taxon>Bacillati</taxon>
        <taxon>Actinomycetota</taxon>
        <taxon>Actinomycetes</taxon>
        <taxon>Micrococcales</taxon>
        <taxon>Microbacteriaceae</taxon>
        <taxon>Klugiella</taxon>
    </lineage>
</organism>
<dbReference type="PANTHER" id="PTHR21248">
    <property type="entry name" value="CARDIOLIPIN SYNTHASE"/>
    <property type="match status" value="1"/>
</dbReference>
<dbReference type="EMBL" id="VFPN01000001">
    <property type="protein sequence ID" value="TQM65867.1"/>
    <property type="molecule type" value="Genomic_DNA"/>
</dbReference>
<evidence type="ECO:0000256" key="5">
    <source>
        <dbReference type="ARBA" id="ARBA00022692"/>
    </source>
</evidence>
<evidence type="ECO:0000256" key="3">
    <source>
        <dbReference type="ARBA" id="ARBA00022516"/>
    </source>
</evidence>
<evidence type="ECO:0000256" key="1">
    <source>
        <dbReference type="ARBA" id="ARBA00004651"/>
    </source>
</evidence>
<evidence type="ECO:0000256" key="12">
    <source>
        <dbReference type="NCBIfam" id="TIGR04265"/>
    </source>
</evidence>
<dbReference type="GO" id="GO:0005886">
    <property type="term" value="C:plasma membrane"/>
    <property type="evidence" value="ECO:0007669"/>
    <property type="project" value="UniProtKB-SubCell"/>
</dbReference>
<keyword evidence="6" id="KW-0677">Repeat</keyword>
<feature type="transmembrane region" description="Helical" evidence="13">
    <location>
        <begin position="13"/>
        <end position="36"/>
    </location>
</feature>
<evidence type="ECO:0000256" key="11">
    <source>
        <dbReference type="ARBA" id="ARBA00023264"/>
    </source>
</evidence>
<dbReference type="PANTHER" id="PTHR21248:SF22">
    <property type="entry name" value="PHOSPHOLIPASE D"/>
    <property type="match status" value="1"/>
</dbReference>
<keyword evidence="4" id="KW-0808">Transferase</keyword>
<comment type="caution">
    <text evidence="15">The sequence shown here is derived from an EMBL/GenBank/DDBJ whole genome shotgun (WGS) entry which is preliminary data.</text>
</comment>
<dbReference type="EC" id="2.7.8.-" evidence="12"/>
<keyword evidence="11" id="KW-1208">Phospholipid metabolism</keyword>
<name>A0A543I5K1_9MICO</name>
<comment type="subcellular location">
    <subcellularLocation>
        <location evidence="1">Cell membrane</location>
        <topology evidence="1">Multi-pass membrane protein</topology>
    </subcellularLocation>
</comment>
<evidence type="ECO:0000313" key="16">
    <source>
        <dbReference type="Proteomes" id="UP000318331"/>
    </source>
</evidence>
<dbReference type="Pfam" id="PF13091">
    <property type="entry name" value="PLDc_2"/>
    <property type="match status" value="2"/>
</dbReference>
<dbReference type="NCBIfam" id="TIGR04265">
    <property type="entry name" value="bac_cardiolipin"/>
    <property type="match status" value="1"/>
</dbReference>
<dbReference type="InterPro" id="IPR027379">
    <property type="entry name" value="CLS_N"/>
</dbReference>
<evidence type="ECO:0000256" key="9">
    <source>
        <dbReference type="ARBA" id="ARBA00023136"/>
    </source>
</evidence>
<keyword evidence="7 13" id="KW-1133">Transmembrane helix</keyword>
<evidence type="ECO:0000256" key="10">
    <source>
        <dbReference type="ARBA" id="ARBA00023209"/>
    </source>
</evidence>
<accession>A0A543I5K1</accession>
<dbReference type="SUPFAM" id="SSF56024">
    <property type="entry name" value="Phospholipase D/nuclease"/>
    <property type="match status" value="2"/>
</dbReference>
<reference evidence="15 16" key="1">
    <citation type="submission" date="2019-06" db="EMBL/GenBank/DDBJ databases">
        <title>Sequencing the genomes of 1000 actinobacteria strains.</title>
        <authorList>
            <person name="Klenk H.-P."/>
        </authorList>
    </citation>
    <scope>NUCLEOTIDE SEQUENCE [LARGE SCALE GENOMIC DNA]</scope>
    <source>
        <strain evidence="15 16">DSM 18031</strain>
    </source>
</reference>
<evidence type="ECO:0000256" key="13">
    <source>
        <dbReference type="SAM" id="Phobius"/>
    </source>
</evidence>
<dbReference type="InterPro" id="IPR001736">
    <property type="entry name" value="PLipase_D/transphosphatidylase"/>
</dbReference>
<dbReference type="Gene3D" id="3.30.870.10">
    <property type="entry name" value="Endonuclease Chain A"/>
    <property type="match status" value="2"/>
</dbReference>
<evidence type="ECO:0000313" key="15">
    <source>
        <dbReference type="EMBL" id="TQM65867.1"/>
    </source>
</evidence>
<keyword evidence="16" id="KW-1185">Reference proteome</keyword>
<keyword evidence="3" id="KW-0444">Lipid biosynthesis</keyword>
<keyword evidence="10" id="KW-0594">Phospholipid biosynthesis</keyword>
<dbReference type="Proteomes" id="UP000318331">
    <property type="component" value="Unassembled WGS sequence"/>
</dbReference>
<protein>
    <recommendedName>
        <fullName evidence="12">Cardiolipin synthase</fullName>
        <ecNumber evidence="12">2.7.8.-</ecNumber>
    </recommendedName>
</protein>
<feature type="domain" description="PLD phosphodiesterase" evidence="14">
    <location>
        <begin position="226"/>
        <end position="253"/>
    </location>
</feature>
<dbReference type="InterPro" id="IPR025202">
    <property type="entry name" value="PLD-like_dom"/>
</dbReference>
<keyword evidence="9 13" id="KW-0472">Membrane</keyword>
<gene>
    <name evidence="15" type="ORF">FB466_0684</name>
</gene>
<dbReference type="GO" id="GO:0032049">
    <property type="term" value="P:cardiolipin biosynthetic process"/>
    <property type="evidence" value="ECO:0007669"/>
    <property type="project" value="UniProtKB-UniRule"/>
</dbReference>
<dbReference type="SMART" id="SM00155">
    <property type="entry name" value="PLDc"/>
    <property type="match status" value="2"/>
</dbReference>
<dbReference type="InterPro" id="IPR022924">
    <property type="entry name" value="Cardiolipin_synthase"/>
</dbReference>
<dbReference type="CDD" id="cd09158">
    <property type="entry name" value="PLDc_EcCLS_like_2"/>
    <property type="match status" value="1"/>
</dbReference>
<evidence type="ECO:0000256" key="7">
    <source>
        <dbReference type="ARBA" id="ARBA00022989"/>
    </source>
</evidence>
<dbReference type="RefSeq" id="WP_425460888.1">
    <property type="nucleotide sequence ID" value="NZ_BAAAYS010000030.1"/>
</dbReference>
<sequence>MVDPLTWFDEATFSVWVATALLVVDFAIRVVAIIVVPRNRRPTSGMAWLLAIFFIPYVGIILFLVIGSRRLPRARRRKQDEINRLITEATTGSDRVSDMKDAPPWLPAMAAMGQNLGALPLTGGNRATLLTEYELTIRSMAEAVRNSRHYVHVQFYILAYDPTTRVFFEALRDAVERGVAVRVLLDHIASVRSPGYLRTRRKLDEIGVEWDLMLPVRPWRGQYQRPDLRNHRKILIVDGEVGFMGSQNLIDSSYNKRSNRRRGLSWKDLMVRVEGPIVSGLNAIFLGDWYTETNDSLANWVHEDPPVVAGPTLDCQAVPSGPGFAGENNLQMFLALLYNATERISITSPYFVPDESILYALKAATSRGVSVEIFVSEVGDQALVYHAQRSYYEDLLETGVRIFMYRPPYILHSKHFTIDNAVAVVGSSNMDMRSFSLNMEVSMMVHGESFVRALDEIVEGYRSNSRELTREEWRRHSIWSTMLDNLARLTSALQ</sequence>
<dbReference type="Pfam" id="PF13396">
    <property type="entry name" value="PLDc_N"/>
    <property type="match status" value="1"/>
</dbReference>
<evidence type="ECO:0000256" key="8">
    <source>
        <dbReference type="ARBA" id="ARBA00023098"/>
    </source>
</evidence>
<evidence type="ECO:0000256" key="4">
    <source>
        <dbReference type="ARBA" id="ARBA00022679"/>
    </source>
</evidence>
<evidence type="ECO:0000259" key="14">
    <source>
        <dbReference type="PROSITE" id="PS50035"/>
    </source>
</evidence>
<feature type="domain" description="PLD phosphodiesterase" evidence="14">
    <location>
        <begin position="407"/>
        <end position="434"/>
    </location>
</feature>
<feature type="transmembrane region" description="Helical" evidence="13">
    <location>
        <begin position="48"/>
        <end position="67"/>
    </location>
</feature>
<dbReference type="AlphaFoldDB" id="A0A543I5K1"/>
<evidence type="ECO:0000256" key="2">
    <source>
        <dbReference type="ARBA" id="ARBA00022475"/>
    </source>
</evidence>
<proteinExistence type="predicted"/>
<keyword evidence="8" id="KW-0443">Lipid metabolism</keyword>
<keyword evidence="5 13" id="KW-0812">Transmembrane</keyword>